<keyword evidence="1" id="KW-0812">Transmembrane</keyword>
<dbReference type="Proteomes" id="UP000295021">
    <property type="component" value="Unassembled WGS sequence"/>
</dbReference>
<feature type="transmembrane region" description="Helical" evidence="1">
    <location>
        <begin position="12"/>
        <end position="33"/>
    </location>
</feature>
<accession>A0AAX2QBE5</accession>
<dbReference type="AlphaFoldDB" id="A0AAX2QBE5"/>
<protein>
    <submittedName>
        <fullName evidence="2">Uncharacterized protein</fullName>
    </submittedName>
</protein>
<evidence type="ECO:0000313" key="3">
    <source>
        <dbReference type="Proteomes" id="UP000295021"/>
    </source>
</evidence>
<gene>
    <name evidence="2" type="ORF">EV131_12318</name>
</gene>
<keyword evidence="1" id="KW-1133">Transmembrane helix</keyword>
<evidence type="ECO:0000256" key="1">
    <source>
        <dbReference type="SAM" id="Phobius"/>
    </source>
</evidence>
<sequence length="70" mass="7829">MSENETATPTRHVISLVLAALAIGIVVLIWNYGLHYLNGTIFEELRYLIFAVVVIGLLSGLQNLLSRFDR</sequence>
<dbReference type="EMBL" id="SMBI01000023">
    <property type="protein sequence ID" value="TCU14201.1"/>
    <property type="molecule type" value="Genomic_DNA"/>
</dbReference>
<comment type="caution">
    <text evidence="2">The sequence shown here is derived from an EMBL/GenBank/DDBJ whole genome shotgun (WGS) entry which is preliminary data.</text>
</comment>
<reference evidence="2 3" key="1">
    <citation type="submission" date="2019-03" db="EMBL/GenBank/DDBJ databases">
        <title>Genomic Encyclopedia of Type Strains, Phase IV (KMG-V): Genome sequencing to study the core and pangenomes of soil and plant-associated prokaryotes.</title>
        <authorList>
            <person name="Whitman W."/>
        </authorList>
    </citation>
    <scope>NUCLEOTIDE SEQUENCE [LARGE SCALE GENOMIC DNA]</scope>
    <source>
        <strain evidence="2 3">FB403</strain>
    </source>
</reference>
<feature type="transmembrane region" description="Helical" evidence="1">
    <location>
        <begin position="45"/>
        <end position="65"/>
    </location>
</feature>
<proteinExistence type="predicted"/>
<evidence type="ECO:0000313" key="2">
    <source>
        <dbReference type="EMBL" id="TCU14201.1"/>
    </source>
</evidence>
<dbReference type="RefSeq" id="WP_132614565.1">
    <property type="nucleotide sequence ID" value="NZ_SMBI01000023.1"/>
</dbReference>
<organism evidence="2 3">
    <name type="scientific">Rhizobium laguerreae</name>
    <dbReference type="NCBI Taxonomy" id="1076926"/>
    <lineage>
        <taxon>Bacteria</taxon>
        <taxon>Pseudomonadati</taxon>
        <taxon>Pseudomonadota</taxon>
        <taxon>Alphaproteobacteria</taxon>
        <taxon>Hyphomicrobiales</taxon>
        <taxon>Rhizobiaceae</taxon>
        <taxon>Rhizobium/Agrobacterium group</taxon>
        <taxon>Rhizobium</taxon>
    </lineage>
</organism>
<name>A0AAX2QBE5_9HYPH</name>
<keyword evidence="1" id="KW-0472">Membrane</keyword>